<gene>
    <name evidence="2" type="ORF">PCOR1329_LOCUS38519</name>
</gene>
<dbReference type="Proteomes" id="UP001189429">
    <property type="component" value="Unassembled WGS sequence"/>
</dbReference>
<dbReference type="EMBL" id="CAUYUJ010014663">
    <property type="protein sequence ID" value="CAK0844432.1"/>
    <property type="molecule type" value="Genomic_DNA"/>
</dbReference>
<comment type="caution">
    <text evidence="2">The sequence shown here is derived from an EMBL/GenBank/DDBJ whole genome shotgun (WGS) entry which is preliminary data.</text>
</comment>
<protein>
    <submittedName>
        <fullName evidence="2">Uncharacterized protein</fullName>
    </submittedName>
</protein>
<organism evidence="2 3">
    <name type="scientific">Prorocentrum cordatum</name>
    <dbReference type="NCBI Taxonomy" id="2364126"/>
    <lineage>
        <taxon>Eukaryota</taxon>
        <taxon>Sar</taxon>
        <taxon>Alveolata</taxon>
        <taxon>Dinophyceae</taxon>
        <taxon>Prorocentrales</taxon>
        <taxon>Prorocentraceae</taxon>
        <taxon>Prorocentrum</taxon>
    </lineage>
</organism>
<evidence type="ECO:0000313" key="3">
    <source>
        <dbReference type="Proteomes" id="UP001189429"/>
    </source>
</evidence>
<evidence type="ECO:0000313" key="2">
    <source>
        <dbReference type="EMBL" id="CAK0844432.1"/>
    </source>
</evidence>
<accession>A0ABN9TF57</accession>
<feature type="signal peptide" evidence="1">
    <location>
        <begin position="1"/>
        <end position="19"/>
    </location>
</feature>
<evidence type="ECO:0000256" key="1">
    <source>
        <dbReference type="SAM" id="SignalP"/>
    </source>
</evidence>
<keyword evidence="1" id="KW-0732">Signal</keyword>
<keyword evidence="3" id="KW-1185">Reference proteome</keyword>
<reference evidence="2" key="1">
    <citation type="submission" date="2023-10" db="EMBL/GenBank/DDBJ databases">
        <authorList>
            <person name="Chen Y."/>
            <person name="Shah S."/>
            <person name="Dougan E. K."/>
            <person name="Thang M."/>
            <person name="Chan C."/>
        </authorList>
    </citation>
    <scope>NUCLEOTIDE SEQUENCE [LARGE SCALE GENOMIC DNA]</scope>
</reference>
<proteinExistence type="predicted"/>
<feature type="chain" id="PRO_5045823586" evidence="1">
    <location>
        <begin position="20"/>
        <end position="113"/>
    </location>
</feature>
<name>A0ABN9TF57_9DINO</name>
<sequence length="113" mass="12077">MVNVAIALLMNAAVMAVAALHGLPLWLSVVMDNGTLLVVLANSLWPLCWRVAPAADPAAARAEASGGRERFLARGRSDSDVLRRLEELRRESRAEAARGAVKHGCQRSATCCV</sequence>